<keyword evidence="3" id="KW-0378">Hydrolase</keyword>
<evidence type="ECO:0000313" key="3">
    <source>
        <dbReference type="EMBL" id="MBY0754489.1"/>
    </source>
</evidence>
<keyword evidence="4" id="KW-1185">Reference proteome</keyword>
<feature type="transmembrane region" description="Helical" evidence="1">
    <location>
        <begin position="39"/>
        <end position="56"/>
    </location>
</feature>
<feature type="transmembrane region" description="Helical" evidence="1">
    <location>
        <begin position="213"/>
        <end position="231"/>
    </location>
</feature>
<evidence type="ECO:0000256" key="1">
    <source>
        <dbReference type="SAM" id="Phobius"/>
    </source>
</evidence>
<protein>
    <submittedName>
        <fullName evidence="3">CPBP family intramembrane metalloprotease</fullName>
    </submittedName>
</protein>
<keyword evidence="1" id="KW-0472">Membrane</keyword>
<sequence>MEKEGIRNIYKLCKILMTSIAICYGLLFLFKFFGVNGGPISKLIPFIAMMATTIIFMKKIDKKSFRDIGLRGNKNIVILSILLSLIATIPMIYTVLKGENLVFESMSFKSIIWIVTYSFIVGFSEEIFIRGYIYSEIKPEKYKIIGSSFIFALFHIISPEFNLMICFMLFIIGIIFASAFYYIKSLWPLIIFHSIWNLFTDITPYYKDVLVSMFVYVIMLISTIIFLKLNLYKNEKKQYNKYNEYNIG</sequence>
<keyword evidence="1" id="KW-1133">Transmembrane helix</keyword>
<comment type="caution">
    <text evidence="3">The sequence shown here is derived from an EMBL/GenBank/DDBJ whole genome shotgun (WGS) entry which is preliminary data.</text>
</comment>
<reference evidence="3 4" key="1">
    <citation type="journal article" date="2021" name="Cell Host Microbe">
        <title>in vivo commensal control of Clostridioides difficile virulence.</title>
        <authorList>
            <person name="Girinathan B.P."/>
            <person name="Dibenedetto N."/>
            <person name="Worley J.N."/>
            <person name="Peltier J."/>
            <person name="Arrieta-Ortiz M.L."/>
            <person name="Rupa Christinal Immanuel S."/>
            <person name="Lavin R."/>
            <person name="Delaney M.L."/>
            <person name="Cummins C."/>
            <person name="Hoffmann M."/>
            <person name="Luo Y."/>
            <person name="Gonzalez-Escalona N."/>
            <person name="Allard M."/>
            <person name="Onderdonk A.B."/>
            <person name="Gerber G.K."/>
            <person name="Sonenshein A.L."/>
            <person name="Baliga N."/>
            <person name="Dupuy B."/>
            <person name="Bry L."/>
        </authorList>
    </citation>
    <scope>NUCLEOTIDE SEQUENCE [LARGE SCALE GENOMIC DNA]</scope>
    <source>
        <strain evidence="3 4">DSM 599</strain>
    </source>
</reference>
<evidence type="ECO:0000313" key="4">
    <source>
        <dbReference type="Proteomes" id="UP001299068"/>
    </source>
</evidence>
<accession>A0ABS7KUT2</accession>
<keyword evidence="1" id="KW-0812">Transmembrane</keyword>
<dbReference type="Proteomes" id="UP001299068">
    <property type="component" value="Unassembled WGS sequence"/>
</dbReference>
<dbReference type="PANTHER" id="PTHR39430">
    <property type="entry name" value="MEMBRANE-ASSOCIATED PROTEASE-RELATED"/>
    <property type="match status" value="1"/>
</dbReference>
<evidence type="ECO:0000259" key="2">
    <source>
        <dbReference type="Pfam" id="PF02517"/>
    </source>
</evidence>
<dbReference type="GO" id="GO:0008237">
    <property type="term" value="F:metallopeptidase activity"/>
    <property type="evidence" value="ECO:0007669"/>
    <property type="project" value="UniProtKB-KW"/>
</dbReference>
<dbReference type="Pfam" id="PF02517">
    <property type="entry name" value="Rce1-like"/>
    <property type="match status" value="1"/>
</dbReference>
<gene>
    <name evidence="3" type="ORF">K5V21_03365</name>
</gene>
<dbReference type="InterPro" id="IPR003675">
    <property type="entry name" value="Rce1/LyrA-like_dom"/>
</dbReference>
<feature type="transmembrane region" description="Helical" evidence="1">
    <location>
        <begin position="163"/>
        <end position="183"/>
    </location>
</feature>
<dbReference type="EMBL" id="JAIKTU010000002">
    <property type="protein sequence ID" value="MBY0754489.1"/>
    <property type="molecule type" value="Genomic_DNA"/>
</dbReference>
<keyword evidence="3" id="KW-0482">Metalloprotease</keyword>
<dbReference type="PANTHER" id="PTHR39430:SF1">
    <property type="entry name" value="PROTEASE"/>
    <property type="match status" value="1"/>
</dbReference>
<feature type="transmembrane region" description="Helical" evidence="1">
    <location>
        <begin position="111"/>
        <end position="129"/>
    </location>
</feature>
<organism evidence="3 4">
    <name type="scientific">Clostridium sardiniense</name>
    <name type="common">Clostridium absonum</name>
    <dbReference type="NCBI Taxonomy" id="29369"/>
    <lineage>
        <taxon>Bacteria</taxon>
        <taxon>Bacillati</taxon>
        <taxon>Bacillota</taxon>
        <taxon>Clostridia</taxon>
        <taxon>Eubacteriales</taxon>
        <taxon>Clostridiaceae</taxon>
        <taxon>Clostridium</taxon>
    </lineage>
</organism>
<feature type="domain" description="CAAX prenyl protease 2/Lysostaphin resistance protein A-like" evidence="2">
    <location>
        <begin position="109"/>
        <end position="199"/>
    </location>
</feature>
<proteinExistence type="predicted"/>
<dbReference type="RefSeq" id="WP_221859132.1">
    <property type="nucleotide sequence ID" value="NZ_JAIKTU010000002.1"/>
</dbReference>
<feature type="transmembrane region" description="Helical" evidence="1">
    <location>
        <begin position="76"/>
        <end position="96"/>
    </location>
</feature>
<keyword evidence="3" id="KW-0645">Protease</keyword>
<name>A0ABS7KUT2_CLOSR</name>
<feature type="transmembrane region" description="Helical" evidence="1">
    <location>
        <begin position="12"/>
        <end position="33"/>
    </location>
</feature>